<proteinExistence type="predicted"/>
<evidence type="ECO:0000313" key="4">
    <source>
        <dbReference type="Proteomes" id="UP001500456"/>
    </source>
</evidence>
<reference evidence="4" key="1">
    <citation type="journal article" date="2019" name="Int. J. Syst. Evol. Microbiol.">
        <title>The Global Catalogue of Microorganisms (GCM) 10K type strain sequencing project: providing services to taxonomists for standard genome sequencing and annotation.</title>
        <authorList>
            <consortium name="The Broad Institute Genomics Platform"/>
            <consortium name="The Broad Institute Genome Sequencing Center for Infectious Disease"/>
            <person name="Wu L."/>
            <person name="Ma J."/>
        </authorList>
    </citation>
    <scope>NUCLEOTIDE SEQUENCE [LARGE SCALE GENOMIC DNA]</scope>
    <source>
        <strain evidence="4">JCM 16924</strain>
    </source>
</reference>
<evidence type="ECO:0008006" key="5">
    <source>
        <dbReference type="Google" id="ProtNLM"/>
    </source>
</evidence>
<name>A0ABP7RI03_9ACTN</name>
<keyword evidence="2" id="KW-0472">Membrane</keyword>
<keyword evidence="2" id="KW-0812">Transmembrane</keyword>
<feature type="transmembrane region" description="Helical" evidence="2">
    <location>
        <begin position="37"/>
        <end position="59"/>
    </location>
</feature>
<protein>
    <recommendedName>
        <fullName evidence="5">MFS transporter</fullName>
    </recommendedName>
</protein>
<keyword evidence="2" id="KW-1133">Transmembrane helix</keyword>
<feature type="region of interest" description="Disordered" evidence="1">
    <location>
        <begin position="64"/>
        <end position="89"/>
    </location>
</feature>
<dbReference type="EMBL" id="BAAAZX010000010">
    <property type="protein sequence ID" value="GAA3997725.1"/>
    <property type="molecule type" value="Genomic_DNA"/>
</dbReference>
<feature type="compositionally biased region" description="Basic and acidic residues" evidence="1">
    <location>
        <begin position="79"/>
        <end position="89"/>
    </location>
</feature>
<gene>
    <name evidence="3" type="ORF">GCM10022232_38600</name>
</gene>
<dbReference type="Proteomes" id="UP001500456">
    <property type="component" value="Unassembled WGS sequence"/>
</dbReference>
<sequence length="89" mass="8737">MGGGLAVAEEVAKDPAAGPQQAQVLVDAVLQAFAHGVAQTSMVGGIVMAAGALIVLAVLHGRSGAGKRRPEGSAVGGADAKEVIHTDVR</sequence>
<organism evidence="3 4">
    <name type="scientific">Streptomyces plumbiresistens</name>
    <dbReference type="NCBI Taxonomy" id="511811"/>
    <lineage>
        <taxon>Bacteria</taxon>
        <taxon>Bacillati</taxon>
        <taxon>Actinomycetota</taxon>
        <taxon>Actinomycetes</taxon>
        <taxon>Kitasatosporales</taxon>
        <taxon>Streptomycetaceae</taxon>
        <taxon>Streptomyces</taxon>
    </lineage>
</organism>
<evidence type="ECO:0000313" key="3">
    <source>
        <dbReference type="EMBL" id="GAA3997725.1"/>
    </source>
</evidence>
<accession>A0ABP7RI03</accession>
<evidence type="ECO:0000256" key="1">
    <source>
        <dbReference type="SAM" id="MobiDB-lite"/>
    </source>
</evidence>
<keyword evidence="4" id="KW-1185">Reference proteome</keyword>
<comment type="caution">
    <text evidence="3">The sequence shown here is derived from an EMBL/GenBank/DDBJ whole genome shotgun (WGS) entry which is preliminary data.</text>
</comment>
<evidence type="ECO:0000256" key="2">
    <source>
        <dbReference type="SAM" id="Phobius"/>
    </source>
</evidence>